<dbReference type="PROSITE" id="PS50919">
    <property type="entry name" value="MIR"/>
    <property type="match status" value="2"/>
</dbReference>
<keyword evidence="3" id="KW-0472">Membrane</keyword>
<keyword evidence="6" id="KW-1185">Reference proteome</keyword>
<feature type="transmembrane region" description="Helical" evidence="3">
    <location>
        <begin position="78"/>
        <end position="99"/>
    </location>
</feature>
<dbReference type="Gene3D" id="2.80.10.50">
    <property type="match status" value="1"/>
</dbReference>
<name>A0A9P0Z1V8_CUSEU</name>
<dbReference type="EMBL" id="CAMAPE010000016">
    <property type="protein sequence ID" value="CAH9083045.1"/>
    <property type="molecule type" value="Genomic_DNA"/>
</dbReference>
<keyword evidence="2" id="KW-0677">Repeat</keyword>
<evidence type="ECO:0000313" key="6">
    <source>
        <dbReference type="Proteomes" id="UP001152484"/>
    </source>
</evidence>
<reference evidence="5" key="1">
    <citation type="submission" date="2022-07" db="EMBL/GenBank/DDBJ databases">
        <authorList>
            <person name="Macas J."/>
            <person name="Novak P."/>
            <person name="Neumann P."/>
        </authorList>
    </citation>
    <scope>NUCLEOTIDE SEQUENCE</scope>
</reference>
<dbReference type="PANTHER" id="PTHR46809">
    <property type="entry name" value="STROMAL CELL-DERIVED FACTOR 2-LIKE PROTEIN"/>
    <property type="match status" value="1"/>
</dbReference>
<dbReference type="InterPro" id="IPR016093">
    <property type="entry name" value="MIR_motif"/>
</dbReference>
<evidence type="ECO:0000256" key="2">
    <source>
        <dbReference type="ARBA" id="ARBA00022737"/>
    </source>
</evidence>
<dbReference type="PANTHER" id="PTHR46809:SF2">
    <property type="entry name" value="GH21273P"/>
    <property type="match status" value="1"/>
</dbReference>
<comment type="caution">
    <text evidence="5">The sequence shown here is derived from an EMBL/GenBank/DDBJ whole genome shotgun (WGS) entry which is preliminary data.</text>
</comment>
<dbReference type="SUPFAM" id="SSF82109">
    <property type="entry name" value="MIR domain"/>
    <property type="match status" value="1"/>
</dbReference>
<gene>
    <name evidence="5" type="ORF">CEURO_LOCUS8511</name>
</gene>
<keyword evidence="3" id="KW-0812">Transmembrane</keyword>
<evidence type="ECO:0000313" key="5">
    <source>
        <dbReference type="EMBL" id="CAH9083045.1"/>
    </source>
</evidence>
<sequence>MMNICRDSKTKQAGIKGLSQSDFRGRPVRRLPIAITVAASSQIQRQRQNLSRRKSAPPSVYRRSDTPGLDIPFWQKTWFIVVLLVMALSCFAIAIVLLLKLGSDYSISPTSAASEGVQITYGSTIKLMHEKTKVRLHSHDVPYGSGSGQQSVTGFPSVDDANSYWVVKPDPDSSAKQGDAIKTGSIIRLQHMRTRRWLHSHLHASPISSNLEVS</sequence>
<dbReference type="SMART" id="SM00472">
    <property type="entry name" value="MIR"/>
    <property type="match status" value="1"/>
</dbReference>
<evidence type="ECO:0000256" key="1">
    <source>
        <dbReference type="ARBA" id="ARBA00022729"/>
    </source>
</evidence>
<evidence type="ECO:0000256" key="3">
    <source>
        <dbReference type="SAM" id="Phobius"/>
    </source>
</evidence>
<evidence type="ECO:0000259" key="4">
    <source>
        <dbReference type="PROSITE" id="PS50919"/>
    </source>
</evidence>
<feature type="domain" description="MIR" evidence="4">
    <location>
        <begin position="116"/>
        <end position="170"/>
    </location>
</feature>
<protein>
    <recommendedName>
        <fullName evidence="4">MIR domain-containing protein</fullName>
    </recommendedName>
</protein>
<keyword evidence="1" id="KW-0732">Signal</keyword>
<dbReference type="OrthoDB" id="5588846at2759"/>
<proteinExistence type="predicted"/>
<organism evidence="5 6">
    <name type="scientific">Cuscuta europaea</name>
    <name type="common">European dodder</name>
    <dbReference type="NCBI Taxonomy" id="41803"/>
    <lineage>
        <taxon>Eukaryota</taxon>
        <taxon>Viridiplantae</taxon>
        <taxon>Streptophyta</taxon>
        <taxon>Embryophyta</taxon>
        <taxon>Tracheophyta</taxon>
        <taxon>Spermatophyta</taxon>
        <taxon>Magnoliopsida</taxon>
        <taxon>eudicotyledons</taxon>
        <taxon>Gunneridae</taxon>
        <taxon>Pentapetalae</taxon>
        <taxon>asterids</taxon>
        <taxon>lamiids</taxon>
        <taxon>Solanales</taxon>
        <taxon>Convolvulaceae</taxon>
        <taxon>Cuscuteae</taxon>
        <taxon>Cuscuta</taxon>
        <taxon>Cuscuta subgen. Cuscuta</taxon>
    </lineage>
</organism>
<feature type="domain" description="MIR" evidence="4">
    <location>
        <begin position="178"/>
        <end position="214"/>
    </location>
</feature>
<dbReference type="InterPro" id="IPR036300">
    <property type="entry name" value="MIR_dom_sf"/>
</dbReference>
<keyword evidence="3" id="KW-1133">Transmembrane helix</keyword>
<dbReference type="Pfam" id="PF02815">
    <property type="entry name" value="MIR"/>
    <property type="match status" value="1"/>
</dbReference>
<accession>A0A9P0Z1V8</accession>
<dbReference type="AlphaFoldDB" id="A0A9P0Z1V8"/>
<dbReference type="Proteomes" id="UP001152484">
    <property type="component" value="Unassembled WGS sequence"/>
</dbReference>